<accession>A0A6J4N251</accession>
<feature type="non-terminal residue" evidence="2">
    <location>
        <position position="59"/>
    </location>
</feature>
<organism evidence="2">
    <name type="scientific">uncultured Nocardioides sp</name>
    <dbReference type="NCBI Taxonomy" id="198441"/>
    <lineage>
        <taxon>Bacteria</taxon>
        <taxon>Bacillati</taxon>
        <taxon>Actinomycetota</taxon>
        <taxon>Actinomycetes</taxon>
        <taxon>Propionibacteriales</taxon>
        <taxon>Nocardioidaceae</taxon>
        <taxon>Nocardioides</taxon>
        <taxon>environmental samples</taxon>
    </lineage>
</organism>
<evidence type="ECO:0000256" key="1">
    <source>
        <dbReference type="SAM" id="MobiDB-lite"/>
    </source>
</evidence>
<reference evidence="2" key="1">
    <citation type="submission" date="2020-02" db="EMBL/GenBank/DDBJ databases">
        <authorList>
            <person name="Meier V. D."/>
        </authorList>
    </citation>
    <scope>NUCLEOTIDE SEQUENCE</scope>
    <source>
        <strain evidence="2">AVDCRST_MAG60</strain>
    </source>
</reference>
<feature type="compositionally biased region" description="Polar residues" evidence="1">
    <location>
        <begin position="35"/>
        <end position="51"/>
    </location>
</feature>
<feature type="region of interest" description="Disordered" evidence="1">
    <location>
        <begin position="22"/>
        <end position="59"/>
    </location>
</feature>
<gene>
    <name evidence="2" type="ORF">AVDCRST_MAG60-55</name>
</gene>
<evidence type="ECO:0000313" key="2">
    <source>
        <dbReference type="EMBL" id="CAA9370851.1"/>
    </source>
</evidence>
<dbReference type="EMBL" id="CADCUN010000005">
    <property type="protein sequence ID" value="CAA9370851.1"/>
    <property type="molecule type" value="Genomic_DNA"/>
</dbReference>
<name>A0A6J4N251_9ACTN</name>
<proteinExistence type="predicted"/>
<protein>
    <submittedName>
        <fullName evidence="2">Uncharacterized protein</fullName>
    </submittedName>
</protein>
<feature type="non-terminal residue" evidence="2">
    <location>
        <position position="1"/>
    </location>
</feature>
<sequence length="59" mass="6044">ALLYVCVDRGPDAVGRVRALGSTPDSTLRVPPATSEASALSEQPSRHSTAPSLEDAAPV</sequence>
<dbReference type="AlphaFoldDB" id="A0A6J4N251"/>